<feature type="transmembrane region" description="Helical" evidence="2">
    <location>
        <begin position="289"/>
        <end position="308"/>
    </location>
</feature>
<name>A0AA40K9B4_9PEZI</name>
<dbReference type="AlphaFoldDB" id="A0AA40K9B4"/>
<protein>
    <submittedName>
        <fullName evidence="3">Uncharacterized protein</fullName>
    </submittedName>
</protein>
<keyword evidence="2" id="KW-0472">Membrane</keyword>
<evidence type="ECO:0000256" key="1">
    <source>
        <dbReference type="SAM" id="MobiDB-lite"/>
    </source>
</evidence>
<evidence type="ECO:0000256" key="2">
    <source>
        <dbReference type="SAM" id="Phobius"/>
    </source>
</evidence>
<feature type="compositionally biased region" description="Low complexity" evidence="1">
    <location>
        <begin position="209"/>
        <end position="226"/>
    </location>
</feature>
<feature type="transmembrane region" description="Helical" evidence="2">
    <location>
        <begin position="160"/>
        <end position="179"/>
    </location>
</feature>
<gene>
    <name evidence="3" type="ORF">B0T18DRAFT_425494</name>
</gene>
<evidence type="ECO:0000313" key="3">
    <source>
        <dbReference type="EMBL" id="KAK0750733.1"/>
    </source>
</evidence>
<organism evidence="3 4">
    <name type="scientific">Schizothecium vesticola</name>
    <dbReference type="NCBI Taxonomy" id="314040"/>
    <lineage>
        <taxon>Eukaryota</taxon>
        <taxon>Fungi</taxon>
        <taxon>Dikarya</taxon>
        <taxon>Ascomycota</taxon>
        <taxon>Pezizomycotina</taxon>
        <taxon>Sordariomycetes</taxon>
        <taxon>Sordariomycetidae</taxon>
        <taxon>Sordariales</taxon>
        <taxon>Schizotheciaceae</taxon>
        <taxon>Schizothecium</taxon>
    </lineage>
</organism>
<reference evidence="3" key="1">
    <citation type="submission" date="2023-06" db="EMBL/GenBank/DDBJ databases">
        <title>Genome-scale phylogeny and comparative genomics of the fungal order Sordariales.</title>
        <authorList>
            <consortium name="Lawrence Berkeley National Laboratory"/>
            <person name="Hensen N."/>
            <person name="Bonometti L."/>
            <person name="Westerberg I."/>
            <person name="Brannstrom I.O."/>
            <person name="Guillou S."/>
            <person name="Cros-Aarteil S."/>
            <person name="Calhoun S."/>
            <person name="Haridas S."/>
            <person name="Kuo A."/>
            <person name="Mondo S."/>
            <person name="Pangilinan J."/>
            <person name="Riley R."/>
            <person name="LaButti K."/>
            <person name="Andreopoulos B."/>
            <person name="Lipzen A."/>
            <person name="Chen C."/>
            <person name="Yanf M."/>
            <person name="Daum C."/>
            <person name="Ng V."/>
            <person name="Clum A."/>
            <person name="Steindorff A."/>
            <person name="Ohm R."/>
            <person name="Martin F."/>
            <person name="Silar P."/>
            <person name="Natvig D."/>
            <person name="Lalanne C."/>
            <person name="Gautier V."/>
            <person name="Ament-velasquez S.L."/>
            <person name="Kruys A."/>
            <person name="Hutchinson M.I."/>
            <person name="Powell A.J."/>
            <person name="Barry K."/>
            <person name="Miller A.N."/>
            <person name="Grigoriev I.V."/>
            <person name="Debuchy R."/>
            <person name="Gladieux P."/>
            <person name="Thoren M.H."/>
            <person name="Johannesson H."/>
        </authorList>
    </citation>
    <scope>NUCLEOTIDE SEQUENCE</scope>
    <source>
        <strain evidence="3">SMH3187-1</strain>
    </source>
</reference>
<feature type="region of interest" description="Disordered" evidence="1">
    <location>
        <begin position="209"/>
        <end position="254"/>
    </location>
</feature>
<feature type="transmembrane region" description="Helical" evidence="2">
    <location>
        <begin position="121"/>
        <end position="139"/>
    </location>
</feature>
<accession>A0AA40K9B4</accession>
<keyword evidence="2" id="KW-1133">Transmembrane helix</keyword>
<dbReference type="Proteomes" id="UP001172155">
    <property type="component" value="Unassembled WGS sequence"/>
</dbReference>
<feature type="transmembrane region" description="Helical" evidence="2">
    <location>
        <begin position="387"/>
        <end position="406"/>
    </location>
</feature>
<comment type="caution">
    <text evidence="3">The sequence shown here is derived from an EMBL/GenBank/DDBJ whole genome shotgun (WGS) entry which is preliminary data.</text>
</comment>
<sequence>MEFVKSHAGAMSASISRLNPLGSSSRSRSLVEYRKKTLSRALAALPLLGLCIVAYHVMTTRPAMPYARVLIDKGEIVWDGGKQQAKILTSFYNVEFLDYTITTANMFFLQALYGYDSTSRTQTISFLADGGIVLAIWWLESFRQDTKAKRSWYLRYPSMIALAGQLIGLGVVAPLYSFLSLLPAPPPPEEALPSHHSNLPSSAATISTPLLSRDPSPSSSTSSSPSRGRRTLNPFHLLPTAPSPSRKSPTTPEHLPSTTLLPAILLAYYLPAALMLFHPVASDRQAWLFVWQLFPVYLAVASFLLSRIPLRLPGRTKRTERTAMQKLDAEVRGARVCVGALVAVAVGVWWWTWVGTASVTGMVGMFVPRGMPGEKLPSLEGFAAEFLRWDEVFVFAGVLGWLGYLFADLGVVRGVLGWMGVVGAGLGSLVVLGPGASAGLGWLWREEVLFRGREKEVLLREVEARVEELLRANGA</sequence>
<evidence type="ECO:0000313" key="4">
    <source>
        <dbReference type="Proteomes" id="UP001172155"/>
    </source>
</evidence>
<feature type="transmembrane region" description="Helical" evidence="2">
    <location>
        <begin position="418"/>
        <end position="444"/>
    </location>
</feature>
<keyword evidence="4" id="KW-1185">Reference proteome</keyword>
<feature type="transmembrane region" description="Helical" evidence="2">
    <location>
        <begin position="38"/>
        <end position="58"/>
    </location>
</feature>
<keyword evidence="2" id="KW-0812">Transmembrane</keyword>
<dbReference type="EMBL" id="JAUKUD010000002">
    <property type="protein sequence ID" value="KAK0750733.1"/>
    <property type="molecule type" value="Genomic_DNA"/>
</dbReference>
<proteinExistence type="predicted"/>
<feature type="compositionally biased region" description="Polar residues" evidence="1">
    <location>
        <begin position="243"/>
        <end position="254"/>
    </location>
</feature>